<gene>
    <name evidence="10" type="ORF">DFR58_105123</name>
</gene>
<keyword evidence="5" id="KW-0479">Metal-binding</keyword>
<evidence type="ECO:0000259" key="9">
    <source>
        <dbReference type="PROSITE" id="PS51918"/>
    </source>
</evidence>
<evidence type="ECO:0000256" key="6">
    <source>
        <dbReference type="ARBA" id="ARBA00023004"/>
    </source>
</evidence>
<feature type="domain" description="B12-binding" evidence="8">
    <location>
        <begin position="1"/>
        <end position="129"/>
    </location>
</feature>
<dbReference type="GO" id="GO:0046872">
    <property type="term" value="F:metal ion binding"/>
    <property type="evidence" value="ECO:0007669"/>
    <property type="project" value="UniProtKB-KW"/>
</dbReference>
<dbReference type="SUPFAM" id="SSF102114">
    <property type="entry name" value="Radical SAM enzymes"/>
    <property type="match status" value="1"/>
</dbReference>
<proteinExistence type="predicted"/>
<sequence>MKIHIVTPKVNIRTSEYKFAPPMPLKIIASLIPPQHEVKIIDESIRNEVINYDEPVDLVFITSYTFNVLGGYNIADNYRKRGAKVVMGGLHVRFMVDEALQHADAVAVGEAENTVPEILRDFENGTLKQRYVPTEKCDLTKIPVITEKERSLLKLDQYTIPNTFQASRGCPYSCEFCAVTAAYGASYRFRKLEDVVKEVSISLKNATGVQRILFFVDDHITARKSYFLKLFKEMKKLGHFMWSCQMTLKNAADDEILQILSETNCTNVFIGFESLSENLLKGMGKGHNKVEEYEAIIKKVHSYGIPINGSFVFGLDGDDEGVFERTFDFAQKTGIDMGTFNAMTPFPGTKLRERLERDGRILSNDWSKYDCSNVVYEPIGMSPKTIEDGIHWLWTEYYSKENMEKRQKVSPKTMGILNKHFYNY</sequence>
<dbReference type="GO" id="GO:0031419">
    <property type="term" value="F:cobalamin binding"/>
    <property type="evidence" value="ECO:0007669"/>
    <property type="project" value="InterPro"/>
</dbReference>
<dbReference type="OrthoDB" id="9801659at2"/>
<dbReference type="Pfam" id="PF04055">
    <property type="entry name" value="Radical_SAM"/>
    <property type="match status" value="1"/>
</dbReference>
<keyword evidence="11" id="KW-1185">Reference proteome</keyword>
<dbReference type="InterPro" id="IPR051198">
    <property type="entry name" value="BchE-like"/>
</dbReference>
<dbReference type="Proteomes" id="UP000253034">
    <property type="component" value="Unassembled WGS sequence"/>
</dbReference>
<dbReference type="PROSITE" id="PS51332">
    <property type="entry name" value="B12_BINDING"/>
    <property type="match status" value="1"/>
</dbReference>
<dbReference type="RefSeq" id="WP_114296905.1">
    <property type="nucleotide sequence ID" value="NZ_QPJT01000005.1"/>
</dbReference>
<evidence type="ECO:0000256" key="5">
    <source>
        <dbReference type="ARBA" id="ARBA00022723"/>
    </source>
</evidence>
<keyword evidence="6" id="KW-0408">Iron</keyword>
<dbReference type="Gene3D" id="3.80.30.20">
    <property type="entry name" value="tm_1862 like domain"/>
    <property type="match status" value="1"/>
</dbReference>
<dbReference type="SFLD" id="SFLDG01082">
    <property type="entry name" value="B12-binding_domain_containing"/>
    <property type="match status" value="1"/>
</dbReference>
<protein>
    <submittedName>
        <fullName evidence="10">DNA phosphorothioation-dependent restriction protein DptG</fullName>
    </submittedName>
</protein>
<dbReference type="GO" id="GO:0051539">
    <property type="term" value="F:4 iron, 4 sulfur cluster binding"/>
    <property type="evidence" value="ECO:0007669"/>
    <property type="project" value="UniProtKB-KW"/>
</dbReference>
<organism evidence="10 11">
    <name type="scientific">Anaerobacterium chartisolvens</name>
    <dbReference type="NCBI Taxonomy" id="1297424"/>
    <lineage>
        <taxon>Bacteria</taxon>
        <taxon>Bacillati</taxon>
        <taxon>Bacillota</taxon>
        <taxon>Clostridia</taxon>
        <taxon>Eubacteriales</taxon>
        <taxon>Oscillospiraceae</taxon>
        <taxon>Anaerobacterium</taxon>
    </lineage>
</organism>
<comment type="cofactor">
    <cofactor evidence="1">
        <name>[4Fe-4S] cluster</name>
        <dbReference type="ChEBI" id="CHEBI:49883"/>
    </cofactor>
</comment>
<reference evidence="10 11" key="1">
    <citation type="submission" date="2018-07" db="EMBL/GenBank/DDBJ databases">
        <title>Genomic Encyclopedia of Type Strains, Phase IV (KMG-IV): sequencing the most valuable type-strain genomes for metagenomic binning, comparative biology and taxonomic classification.</title>
        <authorList>
            <person name="Goeker M."/>
        </authorList>
    </citation>
    <scope>NUCLEOTIDE SEQUENCE [LARGE SCALE GENOMIC DNA]</scope>
    <source>
        <strain evidence="10 11">DSM 27016</strain>
    </source>
</reference>
<dbReference type="PANTHER" id="PTHR43409">
    <property type="entry name" value="ANAEROBIC MAGNESIUM-PROTOPORPHYRIN IX MONOMETHYL ESTER CYCLASE-RELATED"/>
    <property type="match status" value="1"/>
</dbReference>
<dbReference type="Pfam" id="PF02310">
    <property type="entry name" value="B12-binding"/>
    <property type="match status" value="1"/>
</dbReference>
<evidence type="ECO:0000256" key="2">
    <source>
        <dbReference type="ARBA" id="ARBA00022603"/>
    </source>
</evidence>
<name>A0A369B9Z6_9FIRM</name>
<dbReference type="InterPro" id="IPR007197">
    <property type="entry name" value="rSAM"/>
</dbReference>
<evidence type="ECO:0000313" key="11">
    <source>
        <dbReference type="Proteomes" id="UP000253034"/>
    </source>
</evidence>
<dbReference type="InterPro" id="IPR058240">
    <property type="entry name" value="rSAM_sf"/>
</dbReference>
<keyword evidence="7" id="KW-0411">Iron-sulfur</keyword>
<dbReference type="SFLD" id="SFLDG01123">
    <property type="entry name" value="methyltransferase_(Class_B)"/>
    <property type="match status" value="1"/>
</dbReference>
<evidence type="ECO:0000256" key="3">
    <source>
        <dbReference type="ARBA" id="ARBA00022679"/>
    </source>
</evidence>
<comment type="caution">
    <text evidence="10">The sequence shown here is derived from an EMBL/GenBank/DDBJ whole genome shotgun (WGS) entry which is preliminary data.</text>
</comment>
<evidence type="ECO:0000313" key="10">
    <source>
        <dbReference type="EMBL" id="RCX18359.1"/>
    </source>
</evidence>
<keyword evidence="3" id="KW-0808">Transferase</keyword>
<dbReference type="CDD" id="cd01335">
    <property type="entry name" value="Radical_SAM"/>
    <property type="match status" value="1"/>
</dbReference>
<dbReference type="InterPro" id="IPR006638">
    <property type="entry name" value="Elp3/MiaA/NifB-like_rSAM"/>
</dbReference>
<dbReference type="AlphaFoldDB" id="A0A369B9Z6"/>
<keyword evidence="2" id="KW-0489">Methyltransferase</keyword>
<dbReference type="PROSITE" id="PS51918">
    <property type="entry name" value="RADICAL_SAM"/>
    <property type="match status" value="1"/>
</dbReference>
<evidence type="ECO:0000259" key="8">
    <source>
        <dbReference type="PROSITE" id="PS51332"/>
    </source>
</evidence>
<dbReference type="InterPro" id="IPR006158">
    <property type="entry name" value="Cobalamin-bd"/>
</dbReference>
<accession>A0A369B9Z6</accession>
<dbReference type="InterPro" id="IPR023404">
    <property type="entry name" value="rSAM_horseshoe"/>
</dbReference>
<feature type="domain" description="Radical SAM core" evidence="9">
    <location>
        <begin position="154"/>
        <end position="382"/>
    </location>
</feature>
<dbReference type="PANTHER" id="PTHR43409:SF7">
    <property type="entry name" value="BLL1977 PROTEIN"/>
    <property type="match status" value="1"/>
</dbReference>
<dbReference type="InterPro" id="IPR034466">
    <property type="entry name" value="Methyltransferase_Class_B"/>
</dbReference>
<evidence type="ECO:0000256" key="7">
    <source>
        <dbReference type="ARBA" id="ARBA00023014"/>
    </source>
</evidence>
<dbReference type="SMART" id="SM00729">
    <property type="entry name" value="Elp3"/>
    <property type="match status" value="1"/>
</dbReference>
<dbReference type="EMBL" id="QPJT01000005">
    <property type="protein sequence ID" value="RCX18359.1"/>
    <property type="molecule type" value="Genomic_DNA"/>
</dbReference>
<keyword evidence="4" id="KW-0949">S-adenosyl-L-methionine</keyword>
<evidence type="ECO:0000256" key="4">
    <source>
        <dbReference type="ARBA" id="ARBA00022691"/>
    </source>
</evidence>
<evidence type="ECO:0000256" key="1">
    <source>
        <dbReference type="ARBA" id="ARBA00001966"/>
    </source>
</evidence>
<dbReference type="Gene3D" id="3.40.50.280">
    <property type="entry name" value="Cobalamin-binding domain"/>
    <property type="match status" value="1"/>
</dbReference>
<dbReference type="GO" id="GO:0003824">
    <property type="term" value="F:catalytic activity"/>
    <property type="evidence" value="ECO:0007669"/>
    <property type="project" value="InterPro"/>
</dbReference>
<dbReference type="GO" id="GO:0005829">
    <property type="term" value="C:cytosol"/>
    <property type="evidence" value="ECO:0007669"/>
    <property type="project" value="TreeGrafter"/>
</dbReference>
<dbReference type="SFLD" id="SFLDS00029">
    <property type="entry name" value="Radical_SAM"/>
    <property type="match status" value="1"/>
</dbReference>